<dbReference type="EMBL" id="PKSL01000049">
    <property type="protein sequence ID" value="POW10059.1"/>
    <property type="molecule type" value="Genomic_DNA"/>
</dbReference>
<comment type="caution">
    <text evidence="7">The sequence shown here is derived from an EMBL/GenBank/DDBJ whole genome shotgun (WGS) entry which is preliminary data.</text>
</comment>
<dbReference type="VEuPathDB" id="FungiDB:PSHT_05293"/>
<keyword evidence="2" id="KW-0812">Transmembrane</keyword>
<dbReference type="PANTHER" id="PTHR11863">
    <property type="entry name" value="STEROL DESATURASE"/>
    <property type="match status" value="1"/>
</dbReference>
<dbReference type="InterPro" id="IPR006694">
    <property type="entry name" value="Fatty_acid_hydroxylase"/>
</dbReference>
<gene>
    <name evidence="7" type="ORF">PSTT_06290</name>
</gene>
<evidence type="ECO:0000256" key="4">
    <source>
        <dbReference type="ARBA" id="ARBA00023136"/>
    </source>
</evidence>
<evidence type="ECO:0000259" key="6">
    <source>
        <dbReference type="Pfam" id="PF04116"/>
    </source>
</evidence>
<protein>
    <recommendedName>
        <fullName evidence="6">Fatty acid hydroxylase domain-containing protein</fullName>
    </recommendedName>
</protein>
<evidence type="ECO:0000313" key="7">
    <source>
        <dbReference type="EMBL" id="POW10059.1"/>
    </source>
</evidence>
<dbReference type="VEuPathDB" id="FungiDB:PSTT_06290"/>
<dbReference type="GO" id="GO:0008610">
    <property type="term" value="P:lipid biosynthetic process"/>
    <property type="evidence" value="ECO:0007669"/>
    <property type="project" value="InterPro"/>
</dbReference>
<comment type="subcellular location">
    <subcellularLocation>
        <location evidence="1">Membrane</location>
    </subcellularLocation>
</comment>
<organism evidence="7 8">
    <name type="scientific">Puccinia striiformis</name>
    <dbReference type="NCBI Taxonomy" id="27350"/>
    <lineage>
        <taxon>Eukaryota</taxon>
        <taxon>Fungi</taxon>
        <taxon>Dikarya</taxon>
        <taxon>Basidiomycota</taxon>
        <taxon>Pucciniomycotina</taxon>
        <taxon>Pucciniomycetes</taxon>
        <taxon>Pucciniales</taxon>
        <taxon>Pucciniaceae</taxon>
        <taxon>Puccinia</taxon>
    </lineage>
</organism>
<evidence type="ECO:0000256" key="1">
    <source>
        <dbReference type="ARBA" id="ARBA00004370"/>
    </source>
</evidence>
<feature type="domain" description="Fatty acid hydroxylase" evidence="6">
    <location>
        <begin position="181"/>
        <end position="275"/>
    </location>
</feature>
<dbReference type="AlphaFoldDB" id="A0A2S4VKN9"/>
<proteinExistence type="predicted"/>
<dbReference type="Pfam" id="PF04116">
    <property type="entry name" value="FA_hydroxylase"/>
    <property type="match status" value="1"/>
</dbReference>
<dbReference type="GO" id="GO:0016020">
    <property type="term" value="C:membrane"/>
    <property type="evidence" value="ECO:0007669"/>
    <property type="project" value="UniProtKB-SubCell"/>
</dbReference>
<reference evidence="7" key="1">
    <citation type="submission" date="2017-12" db="EMBL/GenBank/DDBJ databases">
        <title>Gene loss provides genomic basis for host adaptation in cereal stripe rust fungi.</title>
        <authorList>
            <person name="Xia C."/>
        </authorList>
    </citation>
    <scope>NUCLEOTIDE SEQUENCE [LARGE SCALE GENOMIC DNA]</scope>
    <source>
        <strain evidence="7">93-210</strain>
    </source>
</reference>
<keyword evidence="8" id="KW-1185">Reference proteome</keyword>
<dbReference type="Proteomes" id="UP000239156">
    <property type="component" value="Unassembled WGS sequence"/>
</dbReference>
<accession>A0A2S4VKN9</accession>
<evidence type="ECO:0000256" key="3">
    <source>
        <dbReference type="ARBA" id="ARBA00022989"/>
    </source>
</evidence>
<evidence type="ECO:0000313" key="8">
    <source>
        <dbReference type="Proteomes" id="UP000239156"/>
    </source>
</evidence>
<sequence>QHKMDYLTQSTRFNNSMTDHLIRKIEPTKLEFPFYHYHRNEIVPGISDPTFSVIVPLLAYWVVSILEIPAIEKYRLHEPAELTKRNKVTPAQVIKADYSISIHLPPIYSIVIIYRKLRITPYYLAHHSYPIAPKHANWVLINYGQSLTQWAYWWGLPILQFLWASLVSPYFIIDYTVLTPTAPYINPLEGFILDTLGAVIAHWASGMSVRQATLLFGISTAKTVDDHCGLALPYDPFQHLFGNNAAYHDIHHQQFGIKKNFSQPYFVHWDVLMGTRMSTADAQIRRDKLADLRASSSASLVVTSDKTASISSSPSNSLTLLDLSEDSDLDSIKSPPPITPLSNDKLKTS</sequence>
<feature type="non-terminal residue" evidence="7">
    <location>
        <position position="1"/>
    </location>
</feature>
<dbReference type="GO" id="GO:0016491">
    <property type="term" value="F:oxidoreductase activity"/>
    <property type="evidence" value="ECO:0007669"/>
    <property type="project" value="InterPro"/>
</dbReference>
<feature type="region of interest" description="Disordered" evidence="5">
    <location>
        <begin position="326"/>
        <end position="349"/>
    </location>
</feature>
<dbReference type="InterPro" id="IPR050307">
    <property type="entry name" value="Sterol_Desaturase_Related"/>
</dbReference>
<evidence type="ECO:0000256" key="2">
    <source>
        <dbReference type="ARBA" id="ARBA00022692"/>
    </source>
</evidence>
<keyword evidence="4" id="KW-0472">Membrane</keyword>
<evidence type="ECO:0000256" key="5">
    <source>
        <dbReference type="SAM" id="MobiDB-lite"/>
    </source>
</evidence>
<keyword evidence="3" id="KW-1133">Transmembrane helix</keyword>
<dbReference type="GO" id="GO:0005506">
    <property type="term" value="F:iron ion binding"/>
    <property type="evidence" value="ECO:0007669"/>
    <property type="project" value="InterPro"/>
</dbReference>
<name>A0A2S4VKN9_9BASI</name>